<dbReference type="PANTHER" id="PTHR13326:SF21">
    <property type="entry name" value="PSEUDOURIDYLATE SYNTHASE PUS7L"/>
    <property type="match status" value="1"/>
</dbReference>
<evidence type="ECO:0000256" key="2">
    <source>
        <dbReference type="ARBA" id="ARBA00022694"/>
    </source>
</evidence>
<feature type="compositionally biased region" description="Basic and acidic residues" evidence="4">
    <location>
        <begin position="113"/>
        <end position="150"/>
    </location>
</feature>
<sequence>MADHDLDPSDRPAKRQRVEGEVTMTDADADATTNPGAQCLSQTLELVADGTARKDLEDQLAKEIRVGVDQFTSPETSGFIGVFKQRYHDFMVNEIALDGTVWHLEQDAGFEAAEKKAQTEAAAEEKEKEKEKEKESQAKEEVKDPAKPAEEPAGEPEEQPKADSSAEIAEPQVNRLKAIFGDEVADAIVALDREVVHKPNRKAREFGTVSSKPIDRADRSAAHQAVREIFNHRLSTETEEGGIIKVVAGNPKVRRGHAPPPNSKGSSVGRRNNNKQNPAFKVNWNEVGGEHLHFTLYKENKDTMEIISFLCKSLRVDDRKFGYAGTKDRRAVTVQRISATRISAPQMADLASRLFNCRIGNFAYKPKPLSLGDLAGNEFTITLRDCHFSGEEDKSIERRVENARVRLQKAVQHFESHGFINYFGLQRFGTYAVSTDTIGKHMLKGDLETAVDLIMSYSQEAVEAYDKAEDSLISDDDKKRAKALHIWKTEGNANRALEILPSRFTAEKRFISWLGQKDHRTKQFKHANDYQGAMIQLPRNLRLMYPHAYQSLVWNTVASERIKRHGLKVIPGDLVLVHEHKDKEANSVNADPEALEEFDADGEPIIRPEGDNAAADPFERARALTQEEVESGRYTIFDLVLPTPGYDVEYPANDIGRFYEEFMKDELRGGGIDPHDMRRKWRDISLSGGYRKLLARALGGGVGFDVKTYRDGGSGSSEQQLVPTDLDRLIEQGKGISLEEARKRNWVGHPDKNAKDAATSSLPKSAVSEQPQTQEKLAVVLKFKLGSSTYATVALRELMKGGAQAFKPEFSR</sequence>
<dbReference type="CDD" id="cd02576">
    <property type="entry name" value="PseudoU_synth_ScPUS7"/>
    <property type="match status" value="1"/>
</dbReference>
<evidence type="ECO:0000313" key="7">
    <source>
        <dbReference type="Proteomes" id="UP001367316"/>
    </source>
</evidence>
<evidence type="ECO:0000256" key="4">
    <source>
        <dbReference type="SAM" id="MobiDB-lite"/>
    </source>
</evidence>
<feature type="region of interest" description="Disordered" evidence="4">
    <location>
        <begin position="113"/>
        <end position="168"/>
    </location>
</feature>
<keyword evidence="2" id="KW-0819">tRNA processing</keyword>
<protein>
    <submittedName>
        <fullName evidence="6">Pseudouridine synthase-like protein TruD/Pus7</fullName>
    </submittedName>
</protein>
<dbReference type="EMBL" id="JBBPBF010000006">
    <property type="protein sequence ID" value="KAK7613577.1"/>
    <property type="molecule type" value="Genomic_DNA"/>
</dbReference>
<evidence type="ECO:0000256" key="1">
    <source>
        <dbReference type="ARBA" id="ARBA00007953"/>
    </source>
</evidence>
<keyword evidence="7" id="KW-1185">Reference proteome</keyword>
<dbReference type="PROSITE" id="PS50984">
    <property type="entry name" value="TRUD"/>
    <property type="match status" value="1"/>
</dbReference>
<dbReference type="Pfam" id="PF01142">
    <property type="entry name" value="TruD"/>
    <property type="match status" value="1"/>
</dbReference>
<dbReference type="InterPro" id="IPR001656">
    <property type="entry name" value="PsdUridine_synth_TruD"/>
</dbReference>
<name>A0ABR1NEG6_9PEZI</name>
<dbReference type="NCBIfam" id="TIGR00094">
    <property type="entry name" value="tRNA_TruD_broad"/>
    <property type="match status" value="1"/>
</dbReference>
<feature type="region of interest" description="Disordered" evidence="4">
    <location>
        <begin position="744"/>
        <end position="771"/>
    </location>
</feature>
<feature type="compositionally biased region" description="Basic and acidic residues" evidence="4">
    <location>
        <begin position="744"/>
        <end position="755"/>
    </location>
</feature>
<organism evidence="6 7">
    <name type="scientific">Phyllosticta paracitricarpa</name>
    <dbReference type="NCBI Taxonomy" id="2016321"/>
    <lineage>
        <taxon>Eukaryota</taxon>
        <taxon>Fungi</taxon>
        <taxon>Dikarya</taxon>
        <taxon>Ascomycota</taxon>
        <taxon>Pezizomycotina</taxon>
        <taxon>Dothideomycetes</taxon>
        <taxon>Dothideomycetes incertae sedis</taxon>
        <taxon>Botryosphaeriales</taxon>
        <taxon>Phyllostictaceae</taxon>
        <taxon>Phyllosticta</taxon>
    </lineage>
</organism>
<feature type="region of interest" description="Disordered" evidence="4">
    <location>
        <begin position="1"/>
        <end position="36"/>
    </location>
</feature>
<evidence type="ECO:0000256" key="3">
    <source>
        <dbReference type="ARBA" id="ARBA00023235"/>
    </source>
</evidence>
<evidence type="ECO:0000259" key="5">
    <source>
        <dbReference type="PROSITE" id="PS50984"/>
    </source>
</evidence>
<evidence type="ECO:0000313" key="6">
    <source>
        <dbReference type="EMBL" id="KAK7613577.1"/>
    </source>
</evidence>
<feature type="compositionally biased region" description="Polar residues" evidence="4">
    <location>
        <begin position="758"/>
        <end position="771"/>
    </location>
</feature>
<feature type="compositionally biased region" description="Basic and acidic residues" evidence="4">
    <location>
        <begin position="1"/>
        <end position="20"/>
    </location>
</feature>
<dbReference type="PANTHER" id="PTHR13326">
    <property type="entry name" value="TRNA PSEUDOURIDINE SYNTHASE D"/>
    <property type="match status" value="1"/>
</dbReference>
<dbReference type="PIRSF" id="PIRSF037016">
    <property type="entry name" value="Pseudouridin_synth_euk_prd"/>
    <property type="match status" value="1"/>
</dbReference>
<feature type="region of interest" description="Disordered" evidence="4">
    <location>
        <begin position="249"/>
        <end position="278"/>
    </location>
</feature>
<dbReference type="InterPro" id="IPR042214">
    <property type="entry name" value="TruD_catalytic"/>
</dbReference>
<dbReference type="InterPro" id="IPR020119">
    <property type="entry name" value="PsdUridine_synth_TruD_CS"/>
</dbReference>
<gene>
    <name evidence="6" type="ORF">JOL62DRAFT_515712</name>
</gene>
<comment type="similarity">
    <text evidence="1">Belongs to the pseudouridine synthase TruD family.</text>
</comment>
<dbReference type="PROSITE" id="PS01268">
    <property type="entry name" value="UPF0024"/>
    <property type="match status" value="1"/>
</dbReference>
<dbReference type="InterPro" id="IPR011760">
    <property type="entry name" value="PsdUridine_synth_TruD_insert"/>
</dbReference>
<keyword evidence="3" id="KW-0413">Isomerase</keyword>
<feature type="domain" description="TRUD" evidence="5">
    <location>
        <begin position="418"/>
        <end position="696"/>
    </location>
</feature>
<dbReference type="Gene3D" id="3.30.2350.20">
    <property type="entry name" value="TruD, catalytic domain"/>
    <property type="match status" value="2"/>
</dbReference>
<dbReference type="InterPro" id="IPR020103">
    <property type="entry name" value="PsdUridine_synth_cat_dom_sf"/>
</dbReference>
<proteinExistence type="inferred from homology"/>
<feature type="compositionally biased region" description="Polar residues" evidence="4">
    <location>
        <begin position="263"/>
        <end position="277"/>
    </location>
</feature>
<dbReference type="Proteomes" id="UP001367316">
    <property type="component" value="Unassembled WGS sequence"/>
</dbReference>
<comment type="caution">
    <text evidence="6">The sequence shown here is derived from an EMBL/GenBank/DDBJ whole genome shotgun (WGS) entry which is preliminary data.</text>
</comment>
<reference evidence="6 7" key="1">
    <citation type="submission" date="2024-04" db="EMBL/GenBank/DDBJ databases">
        <title>Phyllosticta paracitricarpa is synonymous to the EU quarantine fungus P. citricarpa based on phylogenomic analyses.</title>
        <authorList>
            <consortium name="Lawrence Berkeley National Laboratory"/>
            <person name="Van ingen-buijs V.A."/>
            <person name="Van westerhoven A.C."/>
            <person name="Haridas S."/>
            <person name="Skiadas P."/>
            <person name="Martin F."/>
            <person name="Groenewald J.Z."/>
            <person name="Crous P.W."/>
            <person name="Seidl M.F."/>
        </authorList>
    </citation>
    <scope>NUCLEOTIDE SEQUENCE [LARGE SCALE GENOMIC DNA]</scope>
    <source>
        <strain evidence="6 7">CBS 141358</strain>
    </source>
</reference>
<dbReference type="SUPFAM" id="SSF55120">
    <property type="entry name" value="Pseudouridine synthase"/>
    <property type="match status" value="1"/>
</dbReference>
<accession>A0ABR1NEG6</accession>